<dbReference type="Pfam" id="PF00085">
    <property type="entry name" value="Thioredoxin"/>
    <property type="match status" value="2"/>
</dbReference>
<dbReference type="InterPro" id="IPR013766">
    <property type="entry name" value="Thioredoxin_domain"/>
</dbReference>
<dbReference type="Proteomes" id="UP000789508">
    <property type="component" value="Unassembled WGS sequence"/>
</dbReference>
<feature type="domain" description="Thioredoxin" evidence="11">
    <location>
        <begin position="17"/>
        <end position="143"/>
    </location>
</feature>
<sequence>MKINTSLSTLFLTLLVVIVVAVISDSDAVTPTNLEPIPLTYKTFTKKISKGTWLVNFMSPYCSHCKRFEPIWKSLSEEYAPFRRTKKFFIAEFDFNIRLDLAVQNDVTSTPTLILFNNGQKIEKYTGGKDIDSVKKYILQKSDEYKISTDSQPEPEPLFKKIKKPVVAPNQDGKVVVLGAANWDLTNDSGPWFIDFFAPWCPHCKNLAPIWEELAPKLINKVNFGSVDCTVEGDLCSKYEVRGYPSLKLFMYDDIIEYKGARKLPELLAFAEKAATAGIVEIAADEFEHTMKKKDVSFIYLYDDQTPADLLDIMDSLAHTFFANAKIYSSKDPQLAQNLKVYQVPALVVIKDEIHKSYHGTEPSAFRDIESLKKWIDSEKYPLVVALNSENSEEILSGDRLVVLGVFDPKSGKVFNKAKASLKSVARRYFLQVKRRGGTEEGRAVIFAHIDGSKWSDYIYRVYGLKSTDLPSVIITDPTVEEYYDKTKNGNKLTFEELFDAIHDVKKHLLKGTSTMNFMERAIKHSYRKVWNHPFITLMFIGGSLAGIWYWCFSKPAIKNGRGSYHHPSERGMATSTKTKKLTDQEITIQFNNMKSELQTLAQKLGELEQDAEEHKAVIDTLVPLSGDRKCFRLVGGVLVERTVKETLPALNTNHEGIRKAMDTLLAQYKKKEEDFNAFQKEHNIRVVSR</sequence>
<dbReference type="SUPFAM" id="SSF46579">
    <property type="entry name" value="Prefoldin"/>
    <property type="match status" value="1"/>
</dbReference>
<dbReference type="GO" id="GO:0006457">
    <property type="term" value="P:protein folding"/>
    <property type="evidence" value="ECO:0007669"/>
    <property type="project" value="InterPro"/>
</dbReference>
<dbReference type="InterPro" id="IPR002777">
    <property type="entry name" value="PFD_beta-like"/>
</dbReference>
<dbReference type="InterPro" id="IPR052250">
    <property type="entry name" value="PDI_TMX3"/>
</dbReference>
<evidence type="ECO:0000256" key="1">
    <source>
        <dbReference type="ARBA" id="ARBA00004389"/>
    </source>
</evidence>
<dbReference type="FunFam" id="1.10.287.370:FF:000002">
    <property type="entry name" value="Prefoldin subunit 2"/>
    <property type="match status" value="1"/>
</dbReference>
<dbReference type="SUPFAM" id="SSF52833">
    <property type="entry name" value="Thioredoxin-like"/>
    <property type="match status" value="4"/>
</dbReference>
<feature type="chain" id="PRO_5040470245" evidence="10">
    <location>
        <begin position="29"/>
        <end position="690"/>
    </location>
</feature>
<dbReference type="OrthoDB" id="427280at2759"/>
<dbReference type="PANTHER" id="PTHR46426">
    <property type="entry name" value="PROTEIN DISULFIDE-ISOMERASE TMX3"/>
    <property type="match status" value="1"/>
</dbReference>
<keyword evidence="5 9" id="KW-0472">Membrane</keyword>
<dbReference type="PROSITE" id="PS00194">
    <property type="entry name" value="THIOREDOXIN_1"/>
    <property type="match status" value="1"/>
</dbReference>
<keyword evidence="6" id="KW-0143">Chaperone</keyword>
<dbReference type="CDD" id="cd02961">
    <property type="entry name" value="PDI_a_family"/>
    <property type="match status" value="1"/>
</dbReference>
<keyword evidence="10" id="KW-0732">Signal</keyword>
<dbReference type="PANTHER" id="PTHR46426:SF1">
    <property type="entry name" value="PROTEIN DISULFIDE-ISOMERASE TMX3"/>
    <property type="match status" value="1"/>
</dbReference>
<evidence type="ECO:0000256" key="5">
    <source>
        <dbReference type="ARBA" id="ARBA00023136"/>
    </source>
</evidence>
<dbReference type="Pfam" id="PF01920">
    <property type="entry name" value="Prefoldin_2"/>
    <property type="match status" value="1"/>
</dbReference>
<dbReference type="CDD" id="cd23163">
    <property type="entry name" value="Prefoldin_2"/>
    <property type="match status" value="1"/>
</dbReference>
<gene>
    <name evidence="12" type="ORF">ALEPTO_LOCUS7934</name>
</gene>
<dbReference type="EMBL" id="CAJVPS010003922">
    <property type="protein sequence ID" value="CAG8596308.1"/>
    <property type="molecule type" value="Genomic_DNA"/>
</dbReference>
<comment type="similarity">
    <text evidence="2">Belongs to the prefoldin subunit beta family.</text>
</comment>
<accession>A0A9N9CBX4</accession>
<dbReference type="GO" id="GO:0016272">
    <property type="term" value="C:prefoldin complex"/>
    <property type="evidence" value="ECO:0007669"/>
    <property type="project" value="InterPro"/>
</dbReference>
<evidence type="ECO:0000313" key="13">
    <source>
        <dbReference type="Proteomes" id="UP000789508"/>
    </source>
</evidence>
<comment type="caution">
    <text evidence="12">The sequence shown here is derived from an EMBL/GenBank/DDBJ whole genome shotgun (WGS) entry which is preliminary data.</text>
</comment>
<evidence type="ECO:0000256" key="7">
    <source>
        <dbReference type="ARBA" id="ARBA00045246"/>
    </source>
</evidence>
<dbReference type="GO" id="GO:0051082">
    <property type="term" value="F:unfolded protein binding"/>
    <property type="evidence" value="ECO:0007669"/>
    <property type="project" value="InterPro"/>
</dbReference>
<evidence type="ECO:0000256" key="9">
    <source>
        <dbReference type="SAM" id="Phobius"/>
    </source>
</evidence>
<evidence type="ECO:0000256" key="8">
    <source>
        <dbReference type="SAM" id="Coils"/>
    </source>
</evidence>
<dbReference type="InterPro" id="IPR009053">
    <property type="entry name" value="Prefoldin"/>
</dbReference>
<reference evidence="12" key="1">
    <citation type="submission" date="2021-06" db="EMBL/GenBank/DDBJ databases">
        <authorList>
            <person name="Kallberg Y."/>
            <person name="Tangrot J."/>
            <person name="Rosling A."/>
        </authorList>
    </citation>
    <scope>NUCLEOTIDE SEQUENCE</scope>
    <source>
        <strain evidence="12">FL130A</strain>
    </source>
</reference>
<feature type="transmembrane region" description="Helical" evidence="9">
    <location>
        <begin position="531"/>
        <end position="552"/>
    </location>
</feature>
<feature type="coiled-coil region" evidence="8">
    <location>
        <begin position="591"/>
        <end position="618"/>
    </location>
</feature>
<dbReference type="GO" id="GO:0005789">
    <property type="term" value="C:endoplasmic reticulum membrane"/>
    <property type="evidence" value="ECO:0007669"/>
    <property type="project" value="UniProtKB-SubCell"/>
</dbReference>
<dbReference type="AlphaFoldDB" id="A0A9N9CBX4"/>
<protein>
    <submittedName>
        <fullName evidence="12">7601_t:CDS:1</fullName>
    </submittedName>
</protein>
<evidence type="ECO:0000256" key="4">
    <source>
        <dbReference type="ARBA" id="ARBA00022989"/>
    </source>
</evidence>
<feature type="domain" description="Thioredoxin" evidence="11">
    <location>
        <begin position="157"/>
        <end position="276"/>
    </location>
</feature>
<keyword evidence="4 9" id="KW-1133">Transmembrane helix</keyword>
<keyword evidence="8" id="KW-0175">Coiled coil</keyword>
<dbReference type="Gene3D" id="1.10.287.370">
    <property type="match status" value="1"/>
</dbReference>
<keyword evidence="3 9" id="KW-0812">Transmembrane</keyword>
<evidence type="ECO:0000256" key="2">
    <source>
        <dbReference type="ARBA" id="ARBA00008045"/>
    </source>
</evidence>
<dbReference type="Pfam" id="PF13848">
    <property type="entry name" value="Thioredoxin_6"/>
    <property type="match status" value="1"/>
</dbReference>
<dbReference type="InterPro" id="IPR017937">
    <property type="entry name" value="Thioredoxin_CS"/>
</dbReference>
<dbReference type="PROSITE" id="PS51352">
    <property type="entry name" value="THIOREDOXIN_2"/>
    <property type="match status" value="2"/>
</dbReference>
<evidence type="ECO:0000259" key="11">
    <source>
        <dbReference type="PROSITE" id="PS51352"/>
    </source>
</evidence>
<dbReference type="Gene3D" id="3.40.30.10">
    <property type="entry name" value="Glutaredoxin"/>
    <property type="match status" value="3"/>
</dbReference>
<keyword evidence="13" id="KW-1185">Reference proteome</keyword>
<evidence type="ECO:0000256" key="3">
    <source>
        <dbReference type="ARBA" id="ARBA00022692"/>
    </source>
</evidence>
<evidence type="ECO:0000313" key="12">
    <source>
        <dbReference type="EMBL" id="CAG8596308.1"/>
    </source>
</evidence>
<organism evidence="12 13">
    <name type="scientific">Ambispora leptoticha</name>
    <dbReference type="NCBI Taxonomy" id="144679"/>
    <lineage>
        <taxon>Eukaryota</taxon>
        <taxon>Fungi</taxon>
        <taxon>Fungi incertae sedis</taxon>
        <taxon>Mucoromycota</taxon>
        <taxon>Glomeromycotina</taxon>
        <taxon>Glomeromycetes</taxon>
        <taxon>Archaeosporales</taxon>
        <taxon>Ambisporaceae</taxon>
        <taxon>Ambispora</taxon>
    </lineage>
</organism>
<comment type="subcellular location">
    <subcellularLocation>
        <location evidence="1">Endoplasmic reticulum membrane</location>
        <topology evidence="1">Single-pass membrane protein</topology>
    </subcellularLocation>
</comment>
<dbReference type="InterPro" id="IPR036249">
    <property type="entry name" value="Thioredoxin-like_sf"/>
</dbReference>
<name>A0A9N9CBX4_9GLOM</name>
<proteinExistence type="inferred from homology"/>
<evidence type="ECO:0000256" key="6">
    <source>
        <dbReference type="ARBA" id="ARBA00023186"/>
    </source>
</evidence>
<evidence type="ECO:0000256" key="10">
    <source>
        <dbReference type="SAM" id="SignalP"/>
    </source>
</evidence>
<comment type="function">
    <text evidence="7">Probable disulfide isomerase, which participates in the folding of proteins containing disulfide bonds. May act as a dithiol oxidase. Acts as a regulator of endoplasmic reticulum-mitochondria contact sites via its ability to regulate redox signals.</text>
</comment>
<feature type="signal peptide" evidence="10">
    <location>
        <begin position="1"/>
        <end position="28"/>
    </location>
</feature>